<dbReference type="GO" id="GO:0005576">
    <property type="term" value="C:extracellular region"/>
    <property type="evidence" value="ECO:0007669"/>
    <property type="project" value="UniProtKB-SubCell"/>
</dbReference>
<dbReference type="SUPFAM" id="SSF64518">
    <property type="entry name" value="Phase 1 flagellin"/>
    <property type="match status" value="2"/>
</dbReference>
<keyword evidence="11" id="KW-1185">Reference proteome</keyword>
<evidence type="ECO:0000256" key="3">
    <source>
        <dbReference type="ARBA" id="ARBA00009677"/>
    </source>
</evidence>
<dbReference type="OrthoDB" id="9802553at2"/>
<keyword evidence="10" id="KW-0966">Cell projection</keyword>
<evidence type="ECO:0000256" key="5">
    <source>
        <dbReference type="ARBA" id="ARBA00022525"/>
    </source>
</evidence>
<dbReference type="GO" id="GO:0044780">
    <property type="term" value="P:bacterial-type flagellum assembly"/>
    <property type="evidence" value="ECO:0007669"/>
    <property type="project" value="InterPro"/>
</dbReference>
<evidence type="ECO:0000256" key="6">
    <source>
        <dbReference type="ARBA" id="ARBA00023143"/>
    </source>
</evidence>
<dbReference type="NCBIfam" id="TIGR02492">
    <property type="entry name" value="flgK_ends"/>
    <property type="match status" value="1"/>
</dbReference>
<dbReference type="PRINTS" id="PR01005">
    <property type="entry name" value="FLGHOOKAP1"/>
</dbReference>
<dbReference type="InterPro" id="IPR001444">
    <property type="entry name" value="Flag_bb_rod_N"/>
</dbReference>
<dbReference type="Proteomes" id="UP000305675">
    <property type="component" value="Unassembled WGS sequence"/>
</dbReference>
<dbReference type="InterPro" id="IPR002371">
    <property type="entry name" value="FlgK"/>
</dbReference>
<dbReference type="Pfam" id="PF06429">
    <property type="entry name" value="Flg_bbr_C"/>
    <property type="match status" value="1"/>
</dbReference>
<evidence type="ECO:0000256" key="4">
    <source>
        <dbReference type="ARBA" id="ARBA00016244"/>
    </source>
</evidence>
<dbReference type="EMBL" id="SWCJ01000001">
    <property type="protein sequence ID" value="TKB58222.1"/>
    <property type="molecule type" value="Genomic_DNA"/>
</dbReference>
<feature type="domain" description="Flagellar basal-body/hook protein C-terminal" evidence="8">
    <location>
        <begin position="600"/>
        <end position="636"/>
    </location>
</feature>
<feature type="domain" description="Flagellar hook-associated protein FlgK helical" evidence="9">
    <location>
        <begin position="93"/>
        <end position="321"/>
    </location>
</feature>
<name>A0A4U1BST1_9GAMM</name>
<dbReference type="GO" id="GO:0009424">
    <property type="term" value="C:bacterial-type flagellum hook"/>
    <property type="evidence" value="ECO:0007669"/>
    <property type="project" value="InterPro"/>
</dbReference>
<reference evidence="10 11" key="1">
    <citation type="submission" date="2019-04" db="EMBL/GenBank/DDBJ databases">
        <authorList>
            <person name="Hwang J.C."/>
        </authorList>
    </citation>
    <scope>NUCLEOTIDE SEQUENCE [LARGE SCALE GENOMIC DNA]</scope>
    <source>
        <strain evidence="10 11">IMCC35002</strain>
    </source>
</reference>
<feature type="domain" description="Flagellar basal body rod protein N-terminal" evidence="7">
    <location>
        <begin position="5"/>
        <end position="35"/>
    </location>
</feature>
<comment type="similarity">
    <text evidence="3">Belongs to the flagella basal body rod proteins family.</text>
</comment>
<protein>
    <recommendedName>
        <fullName evidence="4">Flagellar hook-associated protein 1</fullName>
    </recommendedName>
</protein>
<dbReference type="PANTHER" id="PTHR30033:SF1">
    <property type="entry name" value="FLAGELLAR HOOK-ASSOCIATED PROTEIN 1"/>
    <property type="match status" value="1"/>
</dbReference>
<evidence type="ECO:0000313" key="11">
    <source>
        <dbReference type="Proteomes" id="UP000305675"/>
    </source>
</evidence>
<dbReference type="InterPro" id="IPR053927">
    <property type="entry name" value="FlgK_helical"/>
</dbReference>
<keyword evidence="6" id="KW-0975">Bacterial flagellum</keyword>
<dbReference type="Pfam" id="PF00460">
    <property type="entry name" value="Flg_bb_rod"/>
    <property type="match status" value="1"/>
</dbReference>
<dbReference type="InterPro" id="IPR010930">
    <property type="entry name" value="Flg_bb/hook_C_dom"/>
</dbReference>
<evidence type="ECO:0000259" key="8">
    <source>
        <dbReference type="Pfam" id="PF06429"/>
    </source>
</evidence>
<evidence type="ECO:0000256" key="1">
    <source>
        <dbReference type="ARBA" id="ARBA00004365"/>
    </source>
</evidence>
<comment type="caution">
    <text evidence="10">The sequence shown here is derived from an EMBL/GenBank/DDBJ whole genome shotgun (WGS) entry which is preliminary data.</text>
</comment>
<keyword evidence="5" id="KW-0964">Secreted</keyword>
<keyword evidence="10" id="KW-0969">Cilium</keyword>
<evidence type="ECO:0000313" key="10">
    <source>
        <dbReference type="EMBL" id="TKB58222.1"/>
    </source>
</evidence>
<keyword evidence="10" id="KW-0282">Flagellum</keyword>
<evidence type="ECO:0000259" key="9">
    <source>
        <dbReference type="Pfam" id="PF22638"/>
    </source>
</evidence>
<dbReference type="Pfam" id="PF22638">
    <property type="entry name" value="FlgK_D1"/>
    <property type="match status" value="1"/>
</dbReference>
<dbReference type="PANTHER" id="PTHR30033">
    <property type="entry name" value="FLAGELLAR HOOK-ASSOCIATED PROTEIN 1"/>
    <property type="match status" value="1"/>
</dbReference>
<sequence>MTDLLQIGRSGVMSAQKQLQVTSNNIANVGTEGYTRQVVEQRTRESIFVAGHFQGSGSYVSDVTRVYNSYAMRELHLSASQLSEAKTAYVKADELNQVFSVSGDAIPSSMDNAFNAINNWADIPADLGARDNVMVALEQLAGSFDTIAEGLVSQLRQTNEQIITTVDRVNAISSELAEINKELMEVGSHDLQLLDYQNKLITELSDYVQVNVIEQERGVKSIMMGGSAMLVSGPNQLELGTTDGDPVRHELRYTIDTGSQKVTLEGRSVGGQLQALADYRDKTLLPAERELGKMALGVADAMNTAQANGFDLNGNVGKPIYADINSAGMSIGRSAASSKNAGGTEVSVFIDDTSKLTGGKYTMKYDGANYQLTDEYGQATTLTVDPADPNRLVSDEGFSLMLDTSKPPASQAGDTWAIMPTANAAKGLDMVIEDPAGLAAAGYTLVSNTPGSEVSLVSVDRTNVNFPQGEVALNITPGDPLAAPPTTNAYTMTDPDGNVLDAGTWTGNTINTLGVELRLDEVPASSDFTMNLDFAVGENGNAVSMGAIPTAKLMDEGNSTLIDVFQGIITEVGSQAAASEVQMDSAQAVFSQAQDRVESDSGVNLDEEAAKLLRHQQAYQASARVMTVAQDTFDTLFNSLR</sequence>
<proteinExistence type="inferred from homology"/>
<organism evidence="10 11">
    <name type="scientific">Ferrimonas aestuarii</name>
    <dbReference type="NCBI Taxonomy" id="2569539"/>
    <lineage>
        <taxon>Bacteria</taxon>
        <taxon>Pseudomonadati</taxon>
        <taxon>Pseudomonadota</taxon>
        <taxon>Gammaproteobacteria</taxon>
        <taxon>Alteromonadales</taxon>
        <taxon>Ferrimonadaceae</taxon>
        <taxon>Ferrimonas</taxon>
    </lineage>
</organism>
<comment type="subcellular location">
    <subcellularLocation>
        <location evidence="1">Bacterial flagellum</location>
    </subcellularLocation>
    <subcellularLocation>
        <location evidence="2">Secreted</location>
    </subcellularLocation>
</comment>
<accession>A0A4U1BST1</accession>
<evidence type="ECO:0000259" key="7">
    <source>
        <dbReference type="Pfam" id="PF00460"/>
    </source>
</evidence>
<gene>
    <name evidence="10" type="primary">flgK</name>
    <name evidence="10" type="ORF">FCL42_00205</name>
</gene>
<dbReference type="AlphaFoldDB" id="A0A4U1BST1"/>
<dbReference type="RefSeq" id="WP_136861370.1">
    <property type="nucleotide sequence ID" value="NZ_SWCJ01000001.1"/>
</dbReference>
<evidence type="ECO:0000256" key="2">
    <source>
        <dbReference type="ARBA" id="ARBA00004613"/>
    </source>
</evidence>
<dbReference type="GO" id="GO:0005198">
    <property type="term" value="F:structural molecule activity"/>
    <property type="evidence" value="ECO:0007669"/>
    <property type="project" value="InterPro"/>
</dbReference>